<organism evidence="2 3">
    <name type="scientific">Stieleria varia</name>
    <dbReference type="NCBI Taxonomy" id="2528005"/>
    <lineage>
        <taxon>Bacteria</taxon>
        <taxon>Pseudomonadati</taxon>
        <taxon>Planctomycetota</taxon>
        <taxon>Planctomycetia</taxon>
        <taxon>Pirellulales</taxon>
        <taxon>Pirellulaceae</taxon>
        <taxon>Stieleria</taxon>
    </lineage>
</organism>
<proteinExistence type="predicted"/>
<accession>A0A5C6AQ34</accession>
<evidence type="ECO:0000313" key="3">
    <source>
        <dbReference type="Proteomes" id="UP000320176"/>
    </source>
</evidence>
<dbReference type="AlphaFoldDB" id="A0A5C6AQ34"/>
<dbReference type="RefSeq" id="WP_231742168.1">
    <property type="nucleotide sequence ID" value="NZ_CP151726.1"/>
</dbReference>
<gene>
    <name evidence="2" type="ORF">Pla52n_44640</name>
</gene>
<reference evidence="2 3" key="1">
    <citation type="submission" date="2019-02" db="EMBL/GenBank/DDBJ databases">
        <title>Deep-cultivation of Planctomycetes and their phenomic and genomic characterization uncovers novel biology.</title>
        <authorList>
            <person name="Wiegand S."/>
            <person name="Jogler M."/>
            <person name="Boedeker C."/>
            <person name="Pinto D."/>
            <person name="Vollmers J."/>
            <person name="Rivas-Marin E."/>
            <person name="Kohn T."/>
            <person name="Peeters S.H."/>
            <person name="Heuer A."/>
            <person name="Rast P."/>
            <person name="Oberbeckmann S."/>
            <person name="Bunk B."/>
            <person name="Jeske O."/>
            <person name="Meyerdierks A."/>
            <person name="Storesund J.E."/>
            <person name="Kallscheuer N."/>
            <person name="Luecker S."/>
            <person name="Lage O.M."/>
            <person name="Pohl T."/>
            <person name="Merkel B.J."/>
            <person name="Hornburger P."/>
            <person name="Mueller R.-W."/>
            <person name="Bruemmer F."/>
            <person name="Labrenz M."/>
            <person name="Spormann A.M."/>
            <person name="Op Den Camp H."/>
            <person name="Overmann J."/>
            <person name="Amann R."/>
            <person name="Jetten M.S.M."/>
            <person name="Mascher T."/>
            <person name="Medema M.H."/>
            <person name="Devos D.P."/>
            <person name="Kaster A.-K."/>
            <person name="Ovreas L."/>
            <person name="Rohde M."/>
            <person name="Galperin M.Y."/>
            <person name="Jogler C."/>
        </authorList>
    </citation>
    <scope>NUCLEOTIDE SEQUENCE [LARGE SCALE GENOMIC DNA]</scope>
    <source>
        <strain evidence="2 3">Pla52n</strain>
    </source>
</reference>
<dbReference type="EMBL" id="SJPN01000005">
    <property type="protein sequence ID" value="TWU01092.1"/>
    <property type="molecule type" value="Genomic_DNA"/>
</dbReference>
<comment type="caution">
    <text evidence="2">The sequence shown here is derived from an EMBL/GenBank/DDBJ whole genome shotgun (WGS) entry which is preliminary data.</text>
</comment>
<feature type="compositionally biased region" description="Basic residues" evidence="1">
    <location>
        <begin position="38"/>
        <end position="50"/>
    </location>
</feature>
<evidence type="ECO:0000256" key="1">
    <source>
        <dbReference type="SAM" id="MobiDB-lite"/>
    </source>
</evidence>
<evidence type="ECO:0000313" key="2">
    <source>
        <dbReference type="EMBL" id="TWU01092.1"/>
    </source>
</evidence>
<name>A0A5C6AQ34_9BACT</name>
<keyword evidence="3" id="KW-1185">Reference proteome</keyword>
<protein>
    <submittedName>
        <fullName evidence="2">Uncharacterized protein</fullName>
    </submittedName>
</protein>
<feature type="region of interest" description="Disordered" evidence="1">
    <location>
        <begin position="29"/>
        <end position="50"/>
    </location>
</feature>
<sequence length="50" mass="5430">MPRPPRADEAGGLYHVLNRGNLQATIFQKDAGDGSLKGSHRGSRKRSQVV</sequence>
<dbReference type="Proteomes" id="UP000320176">
    <property type="component" value="Unassembled WGS sequence"/>
</dbReference>